<feature type="region of interest" description="Disordered" evidence="1">
    <location>
        <begin position="66"/>
        <end position="122"/>
    </location>
</feature>
<protein>
    <submittedName>
        <fullName evidence="3">Uncharacterized protein</fullName>
    </submittedName>
</protein>
<dbReference type="EMBL" id="KZ149926">
    <property type="protein sequence ID" value="PZC77586.1"/>
    <property type="molecule type" value="Genomic_DNA"/>
</dbReference>
<reference evidence="3 4" key="1">
    <citation type="journal article" date="2017" name="BMC Biol.">
        <title>Genomic innovations, transcriptional plasticity and gene loss underlying the evolution and divergence of two highly polyphagous and invasive Helicoverpa pest species.</title>
        <authorList>
            <person name="Pearce S.L."/>
            <person name="Clarke D.F."/>
            <person name="East P.D."/>
            <person name="Elfekih S."/>
            <person name="Gordon K.H."/>
            <person name="Jermiin L.S."/>
            <person name="McGaughran A."/>
            <person name="Oakeshott J.G."/>
            <person name="Papanikolaou A."/>
            <person name="Perera O.P."/>
            <person name="Rane R.V."/>
            <person name="Richards S."/>
            <person name="Tay W.T."/>
            <person name="Walsh T.K."/>
            <person name="Anderson A."/>
            <person name="Anderson C.J."/>
            <person name="Asgari S."/>
            <person name="Board P.G."/>
            <person name="Bretschneider A."/>
            <person name="Campbell P.M."/>
            <person name="Chertemps T."/>
            <person name="Christeller J.T."/>
            <person name="Coppin C.W."/>
            <person name="Downes S.J."/>
            <person name="Duan G."/>
            <person name="Farnsworth C.A."/>
            <person name="Good R.T."/>
            <person name="Han L.B."/>
            <person name="Han Y.C."/>
            <person name="Hatje K."/>
            <person name="Horne I."/>
            <person name="Huang Y.P."/>
            <person name="Hughes D.S."/>
            <person name="Jacquin-Joly E."/>
            <person name="James W."/>
            <person name="Jhangiani S."/>
            <person name="Kollmar M."/>
            <person name="Kuwar S.S."/>
            <person name="Li S."/>
            <person name="Liu N.Y."/>
            <person name="Maibeche M.T."/>
            <person name="Miller J.R."/>
            <person name="Montagne N."/>
            <person name="Perry T."/>
            <person name="Qu J."/>
            <person name="Song S.V."/>
            <person name="Sutton G.G."/>
            <person name="Vogel H."/>
            <person name="Walenz B.P."/>
            <person name="Xu W."/>
            <person name="Zhang H.J."/>
            <person name="Zou Z."/>
            <person name="Batterham P."/>
            <person name="Edwards O.R."/>
            <person name="Feyereisen R."/>
            <person name="Gibbs R.A."/>
            <person name="Heckel D.G."/>
            <person name="McGrath A."/>
            <person name="Robin C."/>
            <person name="Scherer S.E."/>
            <person name="Worley K.C."/>
            <person name="Wu Y.D."/>
        </authorList>
    </citation>
    <scope>NUCLEOTIDE SEQUENCE [LARGE SCALE GENOMIC DNA]</scope>
    <source>
        <strain evidence="3">Harm_GR_Male_#8</strain>
        <tissue evidence="3">Whole organism</tissue>
    </source>
</reference>
<evidence type="ECO:0000256" key="2">
    <source>
        <dbReference type="SAM" id="SignalP"/>
    </source>
</evidence>
<keyword evidence="2" id="KW-0732">Signal</keyword>
<accession>A0A2W1BY22</accession>
<evidence type="ECO:0000313" key="3">
    <source>
        <dbReference type="EMBL" id="PZC77586.1"/>
    </source>
</evidence>
<feature type="compositionally biased region" description="Basic and acidic residues" evidence="1">
    <location>
        <begin position="90"/>
        <end position="122"/>
    </location>
</feature>
<dbReference type="Proteomes" id="UP000249218">
    <property type="component" value="Unassembled WGS sequence"/>
</dbReference>
<dbReference type="AlphaFoldDB" id="A0A2W1BY22"/>
<evidence type="ECO:0000256" key="1">
    <source>
        <dbReference type="SAM" id="MobiDB-lite"/>
    </source>
</evidence>
<keyword evidence="4" id="KW-1185">Reference proteome</keyword>
<feature type="signal peptide" evidence="2">
    <location>
        <begin position="1"/>
        <end position="16"/>
    </location>
</feature>
<gene>
    <name evidence="3" type="primary">HaOG203209</name>
    <name evidence="3" type="ORF">B5X24_HaOG203209</name>
</gene>
<sequence length="149" mass="15863">MAVLLLFITLLVGVSCRNVPSNDYIPTRDQLDLIFGISATKSPSLGSPAAVSDPNLLSWTFPAADEEANSKTIDKSPEKVDVNKRTNANDSEKQKVMSDKLDKKVNSTVDGDKLKSGDAPKGNWDDRMALGAVVCVGGVRAGNKCIKGV</sequence>
<organism evidence="3 4">
    <name type="scientific">Helicoverpa armigera</name>
    <name type="common">Cotton bollworm</name>
    <name type="synonym">Heliothis armigera</name>
    <dbReference type="NCBI Taxonomy" id="29058"/>
    <lineage>
        <taxon>Eukaryota</taxon>
        <taxon>Metazoa</taxon>
        <taxon>Ecdysozoa</taxon>
        <taxon>Arthropoda</taxon>
        <taxon>Hexapoda</taxon>
        <taxon>Insecta</taxon>
        <taxon>Pterygota</taxon>
        <taxon>Neoptera</taxon>
        <taxon>Endopterygota</taxon>
        <taxon>Lepidoptera</taxon>
        <taxon>Glossata</taxon>
        <taxon>Ditrysia</taxon>
        <taxon>Noctuoidea</taxon>
        <taxon>Noctuidae</taxon>
        <taxon>Heliothinae</taxon>
        <taxon>Helicoverpa</taxon>
    </lineage>
</organism>
<proteinExistence type="predicted"/>
<feature type="chain" id="PRO_5016130310" evidence="2">
    <location>
        <begin position="17"/>
        <end position="149"/>
    </location>
</feature>
<name>A0A2W1BY22_HELAM</name>
<evidence type="ECO:0000313" key="4">
    <source>
        <dbReference type="Proteomes" id="UP000249218"/>
    </source>
</evidence>
<feature type="compositionally biased region" description="Basic and acidic residues" evidence="1">
    <location>
        <begin position="68"/>
        <end position="84"/>
    </location>
</feature>